<dbReference type="HAMAP" id="MF_00984">
    <property type="entry name" value="SSB"/>
    <property type="match status" value="1"/>
</dbReference>
<keyword evidence="2" id="KW-0227">DNA damage</keyword>
<dbReference type="Pfam" id="PF00436">
    <property type="entry name" value="SSB"/>
    <property type="match status" value="1"/>
</dbReference>
<dbReference type="InterPro" id="IPR000424">
    <property type="entry name" value="Primosome_PriB/ssb"/>
</dbReference>
<dbReference type="RefSeq" id="WP_304987197.1">
    <property type="nucleotide sequence ID" value="NZ_BAAACR010000005.1"/>
</dbReference>
<dbReference type="EMBL" id="BAAACR010000005">
    <property type="protein sequence ID" value="GAA0207858.1"/>
    <property type="molecule type" value="Genomic_DNA"/>
</dbReference>
<dbReference type="InterPro" id="IPR012340">
    <property type="entry name" value="NA-bd_OB-fold"/>
</dbReference>
<feature type="region of interest" description="Disordered" evidence="4">
    <location>
        <begin position="105"/>
        <end position="140"/>
    </location>
</feature>
<dbReference type="GO" id="GO:0003677">
    <property type="term" value="F:DNA binding"/>
    <property type="evidence" value="ECO:0007669"/>
    <property type="project" value="UniProtKB-KW"/>
</dbReference>
<gene>
    <name evidence="5" type="primary">ssb_2</name>
    <name evidence="5" type="ORF">GCM10008919_08890</name>
</gene>
<dbReference type="PIRSF" id="PIRSF002070">
    <property type="entry name" value="SSB"/>
    <property type="match status" value="1"/>
</dbReference>
<proteinExistence type="inferred from homology"/>
<dbReference type="NCBIfam" id="TIGR00621">
    <property type="entry name" value="ssb"/>
    <property type="match status" value="1"/>
</dbReference>
<comment type="caution">
    <text evidence="2">Lacks conserved residue(s) required for the propagation of feature annotation.</text>
</comment>
<evidence type="ECO:0000256" key="3">
    <source>
        <dbReference type="PIRNR" id="PIRNR002070"/>
    </source>
</evidence>
<reference evidence="5 6" key="1">
    <citation type="journal article" date="2019" name="Int. J. Syst. Evol. Microbiol.">
        <title>The Global Catalogue of Microorganisms (GCM) 10K type strain sequencing project: providing services to taxonomists for standard genome sequencing and annotation.</title>
        <authorList>
            <consortium name="The Broad Institute Genomics Platform"/>
            <consortium name="The Broad Institute Genome Sequencing Center for Infectious Disease"/>
            <person name="Wu L."/>
            <person name="Ma J."/>
        </authorList>
    </citation>
    <scope>NUCLEOTIDE SEQUENCE [LARGE SCALE GENOMIC DNA]</scope>
    <source>
        <strain evidence="5 6">JCM 8542</strain>
    </source>
</reference>
<protein>
    <recommendedName>
        <fullName evidence="2 3">Single-stranded DNA-binding protein</fullName>
        <shortName evidence="2">SSB</shortName>
    </recommendedName>
</protein>
<evidence type="ECO:0000313" key="5">
    <source>
        <dbReference type="EMBL" id="GAA0207858.1"/>
    </source>
</evidence>
<dbReference type="PANTHER" id="PTHR10302">
    <property type="entry name" value="SINGLE-STRANDED DNA-BINDING PROTEIN"/>
    <property type="match status" value="1"/>
</dbReference>
<dbReference type="Gene3D" id="2.40.50.140">
    <property type="entry name" value="Nucleic acid-binding proteins"/>
    <property type="match status" value="1"/>
</dbReference>
<evidence type="ECO:0000256" key="4">
    <source>
        <dbReference type="SAM" id="MobiDB-lite"/>
    </source>
</evidence>
<feature type="compositionally biased region" description="Polar residues" evidence="4">
    <location>
        <begin position="122"/>
        <end position="131"/>
    </location>
</feature>
<dbReference type="Proteomes" id="UP001500399">
    <property type="component" value="Unassembled WGS sequence"/>
</dbReference>
<comment type="function">
    <text evidence="2">Plays an important role in DNA replication, recombination and repair. Binds to ssDNA and to an array of partner proteins to recruit them to their sites of action during DNA metabolism.</text>
</comment>
<organism evidence="5 6">
    <name type="scientific">Selenomonas dianae</name>
    <dbReference type="NCBI Taxonomy" id="135079"/>
    <lineage>
        <taxon>Bacteria</taxon>
        <taxon>Bacillati</taxon>
        <taxon>Bacillota</taxon>
        <taxon>Negativicutes</taxon>
        <taxon>Selenomonadales</taxon>
        <taxon>Selenomonadaceae</taxon>
        <taxon>Selenomonas</taxon>
    </lineage>
</organism>
<keyword evidence="1 2" id="KW-0238">DNA-binding</keyword>
<keyword evidence="6" id="KW-1185">Reference proteome</keyword>
<dbReference type="InterPro" id="IPR011344">
    <property type="entry name" value="ssDNA-bd"/>
</dbReference>
<name>A0ABN0SZW1_9FIRM</name>
<dbReference type="PANTHER" id="PTHR10302:SF0">
    <property type="entry name" value="SINGLE-STRANDED DNA-BINDING PROTEIN, MITOCHONDRIAL"/>
    <property type="match status" value="1"/>
</dbReference>
<dbReference type="PROSITE" id="PS50935">
    <property type="entry name" value="SSB"/>
    <property type="match status" value="1"/>
</dbReference>
<sequence length="140" mass="16027">MNNVALSGRLAADIREHYTKTGKHVIHFPLAVQKGFRRNEEGKYPVNYFQIEIWNKLADTCVDHLIRGDRINVIGRLDSDSRQDEQGNTSYWTKVVATEVEFLTPQKRDGKTNEELPETVSDESVSKTSFPTVDDDEIPF</sequence>
<keyword evidence="2" id="KW-0233">DNA recombination</keyword>
<accession>A0ABN0SZW1</accession>
<dbReference type="CDD" id="cd04496">
    <property type="entry name" value="SSB_OBF"/>
    <property type="match status" value="1"/>
</dbReference>
<evidence type="ECO:0000256" key="1">
    <source>
        <dbReference type="ARBA" id="ARBA00023125"/>
    </source>
</evidence>
<comment type="subunit">
    <text evidence="2">Homotetramer.</text>
</comment>
<evidence type="ECO:0000256" key="2">
    <source>
        <dbReference type="HAMAP-Rule" id="MF_00984"/>
    </source>
</evidence>
<comment type="caution">
    <text evidence="5">The sequence shown here is derived from an EMBL/GenBank/DDBJ whole genome shotgun (WGS) entry which is preliminary data.</text>
</comment>
<dbReference type="SUPFAM" id="SSF50249">
    <property type="entry name" value="Nucleic acid-binding proteins"/>
    <property type="match status" value="1"/>
</dbReference>
<feature type="short sequence motif" description="Important for interaction with partner proteins" evidence="2">
    <location>
        <begin position="135"/>
        <end position="140"/>
    </location>
</feature>
<keyword evidence="2" id="KW-0234">DNA repair</keyword>
<keyword evidence="2" id="KW-0235">DNA replication</keyword>
<evidence type="ECO:0000313" key="6">
    <source>
        <dbReference type="Proteomes" id="UP001500399"/>
    </source>
</evidence>